<keyword evidence="6" id="KW-1185">Reference proteome</keyword>
<evidence type="ECO:0000256" key="1">
    <source>
        <dbReference type="ARBA" id="ARBA00022741"/>
    </source>
</evidence>
<gene>
    <name evidence="5" type="ORF">SAMN05216456_1354</name>
</gene>
<accession>A0A1I7N9Y3</accession>
<dbReference type="Proteomes" id="UP000199074">
    <property type="component" value="Unassembled WGS sequence"/>
</dbReference>
<dbReference type="InterPro" id="IPR052708">
    <property type="entry name" value="PxpC"/>
</dbReference>
<dbReference type="STRING" id="429728.SAMN05216456_1354"/>
<proteinExistence type="predicted"/>
<dbReference type="InterPro" id="IPR003778">
    <property type="entry name" value="CT_A_B"/>
</dbReference>
<dbReference type="AlphaFoldDB" id="A0A1I7N9Y3"/>
<keyword evidence="1" id="KW-0547">Nucleotide-binding</keyword>
<dbReference type="PANTHER" id="PTHR43309:SF5">
    <property type="entry name" value="5-OXOPROLINASE SUBUNIT C"/>
    <property type="match status" value="1"/>
</dbReference>
<evidence type="ECO:0000259" key="4">
    <source>
        <dbReference type="SMART" id="SM00797"/>
    </source>
</evidence>
<feature type="domain" description="Carboxyltransferase" evidence="4">
    <location>
        <begin position="26"/>
        <end position="296"/>
    </location>
</feature>
<organism evidence="5 6">
    <name type="scientific">Devosia crocina</name>
    <dbReference type="NCBI Taxonomy" id="429728"/>
    <lineage>
        <taxon>Bacteria</taxon>
        <taxon>Pseudomonadati</taxon>
        <taxon>Pseudomonadota</taxon>
        <taxon>Alphaproteobacteria</taxon>
        <taxon>Hyphomicrobiales</taxon>
        <taxon>Devosiaceae</taxon>
        <taxon>Devosia</taxon>
    </lineage>
</organism>
<keyword evidence="3" id="KW-0067">ATP-binding</keyword>
<dbReference type="GO" id="GO:0005524">
    <property type="term" value="F:ATP binding"/>
    <property type="evidence" value="ECO:0007669"/>
    <property type="project" value="UniProtKB-KW"/>
</dbReference>
<evidence type="ECO:0000256" key="3">
    <source>
        <dbReference type="ARBA" id="ARBA00022840"/>
    </source>
</evidence>
<dbReference type="PANTHER" id="PTHR43309">
    <property type="entry name" value="5-OXOPROLINASE SUBUNIT C"/>
    <property type="match status" value="1"/>
</dbReference>
<dbReference type="SUPFAM" id="SSF50891">
    <property type="entry name" value="Cyclophilin-like"/>
    <property type="match status" value="1"/>
</dbReference>
<dbReference type="Gene3D" id="2.40.100.10">
    <property type="entry name" value="Cyclophilin-like"/>
    <property type="match status" value="1"/>
</dbReference>
<dbReference type="Pfam" id="PF02626">
    <property type="entry name" value="CT_A_B"/>
    <property type="match status" value="1"/>
</dbReference>
<dbReference type="SMART" id="SM00797">
    <property type="entry name" value="AHS2"/>
    <property type="match status" value="1"/>
</dbReference>
<evidence type="ECO:0000256" key="2">
    <source>
        <dbReference type="ARBA" id="ARBA00022801"/>
    </source>
</evidence>
<evidence type="ECO:0000313" key="5">
    <source>
        <dbReference type="EMBL" id="SFV31480.1"/>
    </source>
</evidence>
<keyword evidence="2" id="KW-0378">Hydrolase</keyword>
<dbReference type="EMBL" id="FPCK01000001">
    <property type="protein sequence ID" value="SFV31480.1"/>
    <property type="molecule type" value="Genomic_DNA"/>
</dbReference>
<name>A0A1I7N9Y3_9HYPH</name>
<dbReference type="RefSeq" id="WP_175528491.1">
    <property type="nucleotide sequence ID" value="NZ_FPCK01000001.1"/>
</dbReference>
<sequence>MAARIRIDRSGPITSVQDSGRFGQLELGISASGPMDRVAFGEAGPLAGDGAGAGIEFSMLGIAFSVLEGEVSVGWAGGQFAVAVNETAQAWPGNGLLRAGDQLTILPGPAGNYGYVRFAGELDIAPVLGSRATNLRARIGGLGGRVLEAGDEIGILGNGAVPLVDDVAEVVEGPIRFIWGLHAEIFSDAVRQMFVTERFRVTSMMDRMGVRLRDEAGVFGTAGILSLVSDPVVCGDIQVLGDGTPIVLGRDHQPTGGYPRIGTVISADLDRFFQLRPNSEVAFAPVRLEHAQALLRGGTV</sequence>
<dbReference type="GO" id="GO:0016787">
    <property type="term" value="F:hydrolase activity"/>
    <property type="evidence" value="ECO:0007669"/>
    <property type="project" value="UniProtKB-KW"/>
</dbReference>
<dbReference type="InterPro" id="IPR029000">
    <property type="entry name" value="Cyclophilin-like_dom_sf"/>
</dbReference>
<evidence type="ECO:0000313" key="6">
    <source>
        <dbReference type="Proteomes" id="UP000199074"/>
    </source>
</evidence>
<reference evidence="5 6" key="1">
    <citation type="submission" date="2016-10" db="EMBL/GenBank/DDBJ databases">
        <authorList>
            <person name="de Groot N.N."/>
        </authorList>
    </citation>
    <scope>NUCLEOTIDE SEQUENCE [LARGE SCALE GENOMIC DNA]</scope>
    <source>
        <strain evidence="5 6">IPL20</strain>
    </source>
</reference>
<protein>
    <submittedName>
        <fullName evidence="5">Biotin-dependent carboxylase uncharacterized domain-containing protein</fullName>
    </submittedName>
</protein>